<protein>
    <recommendedName>
        <fullName evidence="3">Methionyl-tRNA formyltransferase-like protein</fullName>
    </recommendedName>
</protein>
<keyword evidence="2" id="KW-1185">Reference proteome</keyword>
<dbReference type="OrthoDB" id="8907997at2"/>
<dbReference type="EMBL" id="CP018799">
    <property type="protein sequence ID" value="ATX80701.1"/>
    <property type="molecule type" value="Genomic_DNA"/>
</dbReference>
<dbReference type="RefSeq" id="WP_100278439.1">
    <property type="nucleotide sequence ID" value="NZ_CP018799.1"/>
</dbReference>
<evidence type="ECO:0000313" key="2">
    <source>
        <dbReference type="Proteomes" id="UP000231701"/>
    </source>
</evidence>
<dbReference type="KEGG" id="maes:Ga0123461_2300"/>
<accession>A0A2K8L4D4</accession>
<gene>
    <name evidence="1" type="ORF">Ga0123461_2300</name>
</gene>
<dbReference type="AlphaFoldDB" id="A0A2K8L4D4"/>
<proteinExistence type="predicted"/>
<dbReference type="Proteomes" id="UP000231701">
    <property type="component" value="Chromosome"/>
</dbReference>
<evidence type="ECO:0008006" key="3">
    <source>
        <dbReference type="Google" id="ProtNLM"/>
    </source>
</evidence>
<sequence length="173" mass="19707">MDELSRILKVATAGIEWPYFHLNIDGGDPVFRERVYCYELYHQMRNNWPNESEFILNGEIDKSAHPVLRALGADHVKPDLLVHTPGNMAGNYAIIEVKHSTENAGIRKDLNTLDLFVRRVGYRRAIYLIYGQGADANGVEKIMTVAREFHELVPIELWLHHDVGQPASCKISL</sequence>
<reference evidence="1 2" key="1">
    <citation type="submission" date="2016-12" db="EMBL/GenBank/DDBJ databases">
        <title>Isolation and genomic insights into novel planktonic Zetaproteobacteria from stratified waters of the Chesapeake Bay.</title>
        <authorList>
            <person name="McAllister S.M."/>
            <person name="Kato S."/>
            <person name="Chan C.S."/>
            <person name="Chiu B.K."/>
            <person name="Field E.K."/>
        </authorList>
    </citation>
    <scope>NUCLEOTIDE SEQUENCE [LARGE SCALE GENOMIC DNA]</scope>
    <source>
        <strain evidence="1 2">CP-5</strain>
    </source>
</reference>
<organism evidence="1 2">
    <name type="scientific">Mariprofundus aestuarium</name>
    <dbReference type="NCBI Taxonomy" id="1921086"/>
    <lineage>
        <taxon>Bacteria</taxon>
        <taxon>Pseudomonadati</taxon>
        <taxon>Pseudomonadota</taxon>
        <taxon>Candidatius Mariprofundia</taxon>
        <taxon>Mariprofundales</taxon>
        <taxon>Mariprofundaceae</taxon>
        <taxon>Mariprofundus</taxon>
    </lineage>
</organism>
<evidence type="ECO:0000313" key="1">
    <source>
        <dbReference type="EMBL" id="ATX80701.1"/>
    </source>
</evidence>
<name>A0A2K8L4D4_MARES</name>